<protein>
    <submittedName>
        <fullName evidence="2">Uncharacterized protein</fullName>
    </submittedName>
</protein>
<organism evidence="2">
    <name type="scientific">Streptomyces globisporus</name>
    <dbReference type="NCBI Taxonomy" id="1908"/>
    <lineage>
        <taxon>Bacteria</taxon>
        <taxon>Bacillati</taxon>
        <taxon>Actinomycetota</taxon>
        <taxon>Actinomycetes</taxon>
        <taxon>Kitasatosporales</taxon>
        <taxon>Streptomycetaceae</taxon>
        <taxon>Streptomyces</taxon>
    </lineage>
</organism>
<dbReference type="AlphaFoldDB" id="A0A927BKQ9"/>
<evidence type="ECO:0000313" key="2">
    <source>
        <dbReference type="EMBL" id="MBD2828612.1"/>
    </source>
</evidence>
<name>A0A927BKQ9_STRGL</name>
<feature type="region of interest" description="Disordered" evidence="1">
    <location>
        <begin position="80"/>
        <end position="100"/>
    </location>
</feature>
<feature type="region of interest" description="Disordered" evidence="1">
    <location>
        <begin position="1"/>
        <end position="48"/>
    </location>
</feature>
<dbReference type="EMBL" id="JACWUS010000001">
    <property type="protein sequence ID" value="MBD2828612.1"/>
    <property type="molecule type" value="Genomic_DNA"/>
</dbReference>
<sequence>MARRETGSRTGDSGGGSGSGGGGGGRRERRRARAREDRARQETLAATTAPADAPLVWGAGVGCRVLATLWLGQLVLLSPSRTERTSRGSPPWSGFCGCGR</sequence>
<accession>A0A927BKQ9</accession>
<gene>
    <name evidence="2" type="ORF">ID875_10190</name>
</gene>
<comment type="caution">
    <text evidence="2">The sequence shown here is derived from an EMBL/GenBank/DDBJ whole genome shotgun (WGS) entry which is preliminary data.</text>
</comment>
<evidence type="ECO:0000256" key="1">
    <source>
        <dbReference type="SAM" id="MobiDB-lite"/>
    </source>
</evidence>
<feature type="compositionally biased region" description="Gly residues" evidence="1">
    <location>
        <begin position="12"/>
        <end position="24"/>
    </location>
</feature>
<proteinExistence type="predicted"/>
<reference evidence="2" key="1">
    <citation type="journal article" date="2020" name="PLoS ONE">
        <title>Isolation and characterization of Streptomyces bacteriophages and Streptomyces strains encoding biosynthetic arsenals: Streptomyces strains and phages for antibiotic discovery.</title>
        <authorList>
            <person name="Montano E.T."/>
            <person name="Nideffer J.F."/>
            <person name="Brumage L."/>
            <person name="Erb M."/>
            <person name="Derman A.I."/>
            <person name="Davis J.P."/>
            <person name="Estrada E."/>
            <person name="Fu S."/>
            <person name="Le D."/>
            <person name="Vuppala A."/>
            <person name="Tran C."/>
            <person name="Luterstein E."/>
            <person name="Lakkaraju S."/>
            <person name="Panchagnula S."/>
            <person name="Ren C."/>
            <person name="Doan J."/>
            <person name="Tran S."/>
            <person name="Soriano J."/>
            <person name="Fujita Y."/>
            <person name="Gutala P."/>
            <person name="Fujii Q."/>
            <person name="Lee M."/>
            <person name="Bui A."/>
            <person name="Villarreal C."/>
            <person name="Shing S.R."/>
            <person name="Kim S."/>
            <person name="Freeman D."/>
            <person name="Racha V."/>
            <person name="Ho A."/>
            <person name="Kumar P."/>
            <person name="Falah K."/>
            <person name="Dawson T."/>
            <person name="Enustun E."/>
            <person name="Prichard A."/>
            <person name="Gomez A."/>
            <person name="Khanna K."/>
            <person name="Trigg S."/>
            <person name="Fernandez L."/>
            <person name="Pogliano K."/>
            <person name="Pogliano J."/>
        </authorList>
    </citation>
    <scope>NUCLEOTIDE SEQUENCE</scope>
    <source>
        <strain evidence="2">QF2</strain>
    </source>
</reference>